<proteinExistence type="inferred from homology"/>
<gene>
    <name evidence="3" type="ORF">A2827_03020</name>
</gene>
<evidence type="ECO:0000313" key="4">
    <source>
        <dbReference type="Proteomes" id="UP000177932"/>
    </source>
</evidence>
<organism evidence="3 4">
    <name type="scientific">Candidatus Spechtbacteria bacterium RIFCSPHIGHO2_01_FULL_43_30</name>
    <dbReference type="NCBI Taxonomy" id="1802158"/>
    <lineage>
        <taxon>Bacteria</taxon>
        <taxon>Candidatus Spechtiibacteriota</taxon>
    </lineage>
</organism>
<dbReference type="AlphaFoldDB" id="A0A1G2H4Y6"/>
<sequence length="129" mass="15063">MAKTLKRRKGDLGEEIGAEYLKDNGYKIIERNHSDKFGELDIIVKKGKVIVFVEVKSQEMIGENSLFPERNVDDRKQKKLILAAERYLIENNYPDNTEWQIDVIGVELNMDIRRAHVRHTKNAVSSRFF</sequence>
<dbReference type="EMBL" id="MHOD01000028">
    <property type="protein sequence ID" value="OGZ57554.1"/>
    <property type="molecule type" value="Genomic_DNA"/>
</dbReference>
<dbReference type="PANTHER" id="PTHR34039:SF1">
    <property type="entry name" value="UPF0102 PROTEIN YRAN"/>
    <property type="match status" value="1"/>
</dbReference>
<dbReference type="Gene3D" id="3.40.1350.10">
    <property type="match status" value="1"/>
</dbReference>
<dbReference type="STRING" id="1802158.A2827_03020"/>
<comment type="similarity">
    <text evidence="1 2">Belongs to the UPF0102 family.</text>
</comment>
<dbReference type="GO" id="GO:0003676">
    <property type="term" value="F:nucleic acid binding"/>
    <property type="evidence" value="ECO:0007669"/>
    <property type="project" value="InterPro"/>
</dbReference>
<evidence type="ECO:0000256" key="1">
    <source>
        <dbReference type="ARBA" id="ARBA00006738"/>
    </source>
</evidence>
<dbReference type="SUPFAM" id="SSF52980">
    <property type="entry name" value="Restriction endonuclease-like"/>
    <property type="match status" value="1"/>
</dbReference>
<dbReference type="Pfam" id="PF02021">
    <property type="entry name" value="UPF0102"/>
    <property type="match status" value="1"/>
</dbReference>
<comment type="caution">
    <text evidence="3">The sequence shown here is derived from an EMBL/GenBank/DDBJ whole genome shotgun (WGS) entry which is preliminary data.</text>
</comment>
<reference evidence="3 4" key="1">
    <citation type="journal article" date="2016" name="Nat. Commun.">
        <title>Thousands of microbial genomes shed light on interconnected biogeochemical processes in an aquifer system.</title>
        <authorList>
            <person name="Anantharaman K."/>
            <person name="Brown C.T."/>
            <person name="Hug L.A."/>
            <person name="Sharon I."/>
            <person name="Castelle C.J."/>
            <person name="Probst A.J."/>
            <person name="Thomas B.C."/>
            <person name="Singh A."/>
            <person name="Wilkins M.J."/>
            <person name="Karaoz U."/>
            <person name="Brodie E.L."/>
            <person name="Williams K.H."/>
            <person name="Hubbard S.S."/>
            <person name="Banfield J.F."/>
        </authorList>
    </citation>
    <scope>NUCLEOTIDE SEQUENCE [LARGE SCALE GENOMIC DNA]</scope>
</reference>
<dbReference type="InterPro" id="IPR011335">
    <property type="entry name" value="Restrct_endonuc-II-like"/>
</dbReference>
<name>A0A1G2H4Y6_9BACT</name>
<protein>
    <recommendedName>
        <fullName evidence="2">UPF0102 protein A2827_03020</fullName>
    </recommendedName>
</protein>
<dbReference type="HAMAP" id="MF_00048">
    <property type="entry name" value="UPF0102"/>
    <property type="match status" value="1"/>
</dbReference>
<evidence type="ECO:0000313" key="3">
    <source>
        <dbReference type="EMBL" id="OGZ57554.1"/>
    </source>
</evidence>
<dbReference type="Proteomes" id="UP000177932">
    <property type="component" value="Unassembled WGS sequence"/>
</dbReference>
<evidence type="ECO:0000256" key="2">
    <source>
        <dbReference type="HAMAP-Rule" id="MF_00048"/>
    </source>
</evidence>
<accession>A0A1G2H4Y6</accession>
<dbReference type="InterPro" id="IPR011856">
    <property type="entry name" value="tRNA_endonuc-like_dom_sf"/>
</dbReference>
<dbReference type="PANTHER" id="PTHR34039">
    <property type="entry name" value="UPF0102 PROTEIN YRAN"/>
    <property type="match status" value="1"/>
</dbReference>
<dbReference type="InterPro" id="IPR003509">
    <property type="entry name" value="UPF0102_YraN-like"/>
</dbReference>